<feature type="compositionally biased region" description="Acidic residues" evidence="6">
    <location>
        <begin position="1543"/>
        <end position="1552"/>
    </location>
</feature>
<feature type="region of interest" description="Disordered" evidence="6">
    <location>
        <begin position="1858"/>
        <end position="1900"/>
    </location>
</feature>
<dbReference type="InterPro" id="IPR036572">
    <property type="entry name" value="Doublecortin_dom_sf"/>
</dbReference>
<gene>
    <name evidence="8" type="ORF">IRJ41_016312</name>
</gene>
<feature type="region of interest" description="Disordered" evidence="6">
    <location>
        <begin position="386"/>
        <end position="425"/>
    </location>
</feature>
<feature type="compositionally biased region" description="Polar residues" evidence="6">
    <location>
        <begin position="1716"/>
        <end position="1725"/>
    </location>
</feature>
<feature type="region of interest" description="Disordered" evidence="6">
    <location>
        <begin position="1144"/>
        <end position="1176"/>
    </location>
</feature>
<feature type="compositionally biased region" description="Low complexity" evidence="6">
    <location>
        <begin position="1927"/>
        <end position="1944"/>
    </location>
</feature>
<feature type="compositionally biased region" description="Polar residues" evidence="6">
    <location>
        <begin position="766"/>
        <end position="779"/>
    </location>
</feature>
<evidence type="ECO:0000256" key="1">
    <source>
        <dbReference type="ARBA" id="ARBA00004316"/>
    </source>
</evidence>
<feature type="compositionally biased region" description="Polar residues" evidence="6">
    <location>
        <begin position="724"/>
        <end position="739"/>
    </location>
</feature>
<evidence type="ECO:0000313" key="9">
    <source>
        <dbReference type="Proteomes" id="UP001059041"/>
    </source>
</evidence>
<evidence type="ECO:0000313" key="8">
    <source>
        <dbReference type="EMBL" id="KAI7809708.1"/>
    </source>
</evidence>
<feature type="region of interest" description="Disordered" evidence="6">
    <location>
        <begin position="2075"/>
        <end position="2101"/>
    </location>
</feature>
<dbReference type="SUPFAM" id="SSF89837">
    <property type="entry name" value="Doublecortin (DC)"/>
    <property type="match status" value="2"/>
</dbReference>
<feature type="region of interest" description="Disordered" evidence="6">
    <location>
        <begin position="1699"/>
        <end position="1727"/>
    </location>
</feature>
<keyword evidence="9" id="KW-1185">Reference proteome</keyword>
<dbReference type="PROSITE" id="PS50309">
    <property type="entry name" value="DC"/>
    <property type="match status" value="2"/>
</dbReference>
<feature type="region of interest" description="Disordered" evidence="6">
    <location>
        <begin position="463"/>
        <end position="494"/>
    </location>
</feature>
<dbReference type="SMART" id="SM00537">
    <property type="entry name" value="DCX"/>
    <property type="match status" value="2"/>
</dbReference>
<dbReference type="EMBL" id="JAFHDT010000005">
    <property type="protein sequence ID" value="KAI7809708.1"/>
    <property type="molecule type" value="Genomic_DNA"/>
</dbReference>
<dbReference type="GO" id="GO:0042461">
    <property type="term" value="P:photoreceptor cell development"/>
    <property type="evidence" value="ECO:0007669"/>
    <property type="project" value="TreeGrafter"/>
</dbReference>
<feature type="compositionally biased region" description="Polar residues" evidence="6">
    <location>
        <begin position="1914"/>
        <end position="1926"/>
    </location>
</feature>
<comment type="caution">
    <text evidence="8">The sequence shown here is derived from an EMBL/GenBank/DDBJ whole genome shotgun (WGS) entry which is preliminary data.</text>
</comment>
<feature type="compositionally biased region" description="Basic and acidic residues" evidence="6">
    <location>
        <begin position="1251"/>
        <end position="1268"/>
    </location>
</feature>
<accession>A0A9W7WWM0</accession>
<feature type="compositionally biased region" description="Polar residues" evidence="6">
    <location>
        <begin position="1869"/>
        <end position="1892"/>
    </location>
</feature>
<feature type="domain" description="Doublecortin" evidence="7">
    <location>
        <begin position="167"/>
        <end position="246"/>
    </location>
</feature>
<feature type="compositionally biased region" description="Polar residues" evidence="6">
    <location>
        <begin position="1363"/>
        <end position="1376"/>
    </location>
</feature>
<dbReference type="GO" id="GO:0043005">
    <property type="term" value="C:neuron projection"/>
    <property type="evidence" value="ECO:0007669"/>
    <property type="project" value="UniProtKB-ARBA"/>
</dbReference>
<dbReference type="FunFam" id="3.10.20.230:FF:000006">
    <property type="entry name" value="Oxygen-regulated protein 1"/>
    <property type="match status" value="1"/>
</dbReference>
<dbReference type="PANTHER" id="PTHR23005">
    <property type="entry name" value="RETINITIS PIGMENTOSA 1 PROTEIN"/>
    <property type="match status" value="1"/>
</dbReference>
<feature type="region of interest" description="Disordered" evidence="6">
    <location>
        <begin position="1913"/>
        <end position="1944"/>
    </location>
</feature>
<feature type="compositionally biased region" description="Basic and acidic residues" evidence="6">
    <location>
        <begin position="1558"/>
        <end position="1572"/>
    </location>
</feature>
<feature type="compositionally biased region" description="Polar residues" evidence="6">
    <location>
        <begin position="1343"/>
        <end position="1353"/>
    </location>
</feature>
<feature type="compositionally biased region" description="Polar residues" evidence="6">
    <location>
        <begin position="480"/>
        <end position="494"/>
    </location>
</feature>
<sequence>MSTVPINDVSPGSMHTLVSRHLLLNSDPATSKRVCFYKSGDPQFTGHRMVINSHTFKTFDALLDELSKKVPLSFGVRTITTPKGKHAVRTLDDLQDGASYLCSDRRKVKPFNLDEVHKTHVPWNTTRPVSSGHQARRALVRQLVKRGEGTTRTVKMPENSVVVRTPKRLTVCKNKDPSITRVIVLQRRTAPNFEAVLDYLSKVMQFPVLKLYTGDGRKVDGLPALILCSGIVVAAGNEPFRMGTHNLQGPTKTIRANISESLGPTQAKTLLEKNKPSAPISRSRNFSLSSERYLVEQINKSLNGSLSEHNCQKTESMETEDSQPTGPEENCDSMARVEKRNHPIMPTEDDIEKSFRVNEDGSMTVEMKVHLTIKQEEMVHWTTTLSRSSVNNQQRAVGTSKPGSGVNSLDVANDSGKESNGPHSLECKEINTLTDKSVGFIEEEREKYGKAVSQTSEKLKPIYRRIPTPGHRQQRKESSISETEVQESTVGAYSNMERTAQGELTEGYCVVSRSSSSSTRDLSKPRKSESGEIKQKKSHSFRSSGVAEVLQLKNNGTVGITEAVLHIYESQGTCDNYYANTQVDVENKPEYCTKALPRSRPSSTDSGPQSSSNDCDVDLTRQSTSSNSGDGGRNDMLSLSSASSTPSKTISNNPQILSDNAQLASGECRSTESTENRMLQSIDEDYNDMRIIGNKNTNTPKSKKSKQSTSSESSGLGKRIKGIPSSSKGLQMTNTSDTLSHTESEKKTQSSAERAKHNNGRDQNKTTKTFKGTPKSRSLNLKRRSEKELKTKTIKDISHKVNTNDCVSLGPTLKSSVLDNRSPTHPAPLKKMLPKQRSMNGTKSKASTQTQKLSESVSLPVLQSSPSNVNQYVENWLQKIQPDSLPYDDDIEHMESVPRAVFQIGSESADGSEIKSEPEKDSVVDEEPSLEHNAVERPSLENGAVERPAPVQIRCEGEPLEAQRLRGFCKSMPSVRVLPAEQERHVRMHKSSETLAPPDPCTGARTSQSTDVNTGSGVKPVLKQLCLSIQYIRRASSQTHLAPTVMEKSSSLPDFSSQVASAFGSPARAFLSFLSLMTLRDGKTILSKDESQASSSEAIQVMQSLEKISNIKDEEELKASLTSLQSSTSSRLKQSWRDFQERNLFGESPPLSPRQSEQEFALDVDSGGEGEEQDEEHDFGIEQLMDELNMSGDLRREISSLVEGDIKCQTNLNNSENDENEDGSVNGSLEKAADMEMEKDYCEENVGLENDTTKDKITDDPKEKESQELHVIQSHSPDLETVEQDLNNEDSDIARPTPEEIREDNYSNSSKAEVLEMADNNQINTETEIVIYGDSESRDVEQSHFQTSQQNLTDIAGEDLSDKQNNMSEGENNITADNKDGDSNNEEEATILPDDNTDDISKQKVTDLAGDEQFSDDHGIQSDRDNNMTPDNLEVREPNEEQDTIQSIKEHFEQSDVSEPDITDTTPEQKVTDSARNEQFELSDDKKNVCVGDNTATPDDTEERDNLQNLREHSEQSDVSEPVDLCLASETECVEFPDKETELNELNEDDESQFSTGEIREQDRVREETDHSDFEEDGGDEEERQEEENKSILAECDVESQNSQHYLSHHCDAQSKHTVDVYESGSQEDDEVMSPDVEHAMQEMLESQDLSCPERFNNVENSKTEYDETQQIDDSFVEGRNSDEEDHDISEHCIWADPDAEAGSSRNSDPEVKNVTAETSRSSISDSEHVCKTLEEDSHKDKNEIPAEFCDQENRLPGSHDFPQHSFMFKDDINNSERESCSSIKTNSSEEKFENLGMEHGYHYLLHPTEISQELLDLINSALLSSTLTVNYDSNGNLRIEPDKRKIRELFRAQHRLDDQYGKKHLPSPYTSDLSDYRPETSNNSGLQSQASMELLTESDDEEKRLRIFREVLKQSSENPQNHTMDNSSVKSSPSTSLNSNNSLNFVQDNKSVLHEPLHYNRPTSHHGNSAQCVTINGDVDSEEGVLIDKGRWLLKENHLIRKSPPMPMGMYGNGETTSPDTGLDNMSEDAPYPHYENQAPLAVISSSELEDLAKPCTPKCMYFNVPHSSGSDLLSDAQSLGGGSSRRNKELKVSPMGESSKMWAKKNGSLSSFASVEFKLPDGKVHPQDGPVSGAVNTNISHSIDSRTMQEEESRVGLNLRCGQHCPIL</sequence>
<feature type="compositionally biased region" description="Acidic residues" evidence="6">
    <location>
        <begin position="1280"/>
        <end position="1291"/>
    </location>
</feature>
<dbReference type="Proteomes" id="UP001059041">
    <property type="component" value="Linkage Group LG5"/>
</dbReference>
<dbReference type="Gene3D" id="3.10.20.230">
    <property type="entry name" value="Doublecortin domain"/>
    <property type="match status" value="2"/>
</dbReference>
<evidence type="ECO:0000256" key="3">
    <source>
        <dbReference type="ARBA" id="ARBA00022490"/>
    </source>
</evidence>
<dbReference type="GO" id="GO:0005930">
    <property type="term" value="C:axoneme"/>
    <property type="evidence" value="ECO:0007669"/>
    <property type="project" value="TreeGrafter"/>
</dbReference>
<dbReference type="PANTHER" id="PTHR23005:SF4">
    <property type="entry name" value="OXYGEN-REGULATED PROTEIN 1"/>
    <property type="match status" value="1"/>
</dbReference>
<proteinExistence type="predicted"/>
<dbReference type="GO" id="GO:0060041">
    <property type="term" value="P:retina development in camera-type eye"/>
    <property type="evidence" value="ECO:0007669"/>
    <property type="project" value="TreeGrafter"/>
</dbReference>
<feature type="region of interest" description="Disordered" evidence="6">
    <location>
        <begin position="594"/>
        <end position="790"/>
    </location>
</feature>
<dbReference type="InterPro" id="IPR003533">
    <property type="entry name" value="Doublecortin_dom"/>
</dbReference>
<feature type="compositionally biased region" description="Low complexity" evidence="6">
    <location>
        <begin position="707"/>
        <end position="717"/>
    </location>
</feature>
<feature type="compositionally biased region" description="Low complexity" evidence="6">
    <location>
        <begin position="599"/>
        <end position="612"/>
    </location>
</feature>
<feature type="compositionally biased region" description="Polar residues" evidence="6">
    <location>
        <begin position="386"/>
        <end position="407"/>
    </location>
</feature>
<feature type="compositionally biased region" description="Basic and acidic residues" evidence="6">
    <location>
        <begin position="740"/>
        <end position="765"/>
    </location>
</feature>
<evidence type="ECO:0000259" key="7">
    <source>
        <dbReference type="PROSITE" id="PS50309"/>
    </source>
</evidence>
<feature type="region of interest" description="Disordered" evidence="6">
    <location>
        <begin position="989"/>
        <end position="1015"/>
    </location>
</feature>
<evidence type="ECO:0000256" key="5">
    <source>
        <dbReference type="ARBA" id="ARBA00023273"/>
    </source>
</evidence>
<evidence type="ECO:0000256" key="6">
    <source>
        <dbReference type="SAM" id="MobiDB-lite"/>
    </source>
</evidence>
<reference evidence="8" key="1">
    <citation type="submission" date="2021-02" db="EMBL/GenBank/DDBJ databases">
        <title>Comparative genomics reveals that relaxation of natural selection precedes convergent phenotypic evolution of cavefish.</title>
        <authorList>
            <person name="Peng Z."/>
        </authorList>
    </citation>
    <scope>NUCLEOTIDE SEQUENCE</scope>
    <source>
        <tissue evidence="8">Muscle</tissue>
    </source>
</reference>
<feature type="region of interest" description="Disordered" evidence="6">
    <location>
        <begin position="1242"/>
        <end position="1320"/>
    </location>
</feature>
<dbReference type="GO" id="GO:0035556">
    <property type="term" value="P:intracellular signal transduction"/>
    <property type="evidence" value="ECO:0007669"/>
    <property type="project" value="InterPro"/>
</dbReference>
<feature type="compositionally biased region" description="Basic and acidic residues" evidence="6">
    <location>
        <begin position="1504"/>
        <end position="1516"/>
    </location>
</feature>
<protein>
    <submittedName>
        <fullName evidence="8">Oxygen-regulated protein 1</fullName>
    </submittedName>
</protein>
<feature type="compositionally biased region" description="Basic and acidic residues" evidence="6">
    <location>
        <begin position="912"/>
        <end position="939"/>
    </location>
</feature>
<feature type="compositionally biased region" description="Polar residues" evidence="6">
    <location>
        <begin position="652"/>
        <end position="663"/>
    </location>
</feature>
<feature type="region of interest" description="Disordered" evidence="6">
    <location>
        <begin position="510"/>
        <end position="544"/>
    </location>
</feature>
<feature type="region of interest" description="Disordered" evidence="6">
    <location>
        <begin position="906"/>
        <end position="945"/>
    </location>
</feature>
<organism evidence="8 9">
    <name type="scientific">Triplophysa rosa</name>
    <name type="common">Cave loach</name>
    <dbReference type="NCBI Taxonomy" id="992332"/>
    <lineage>
        <taxon>Eukaryota</taxon>
        <taxon>Metazoa</taxon>
        <taxon>Chordata</taxon>
        <taxon>Craniata</taxon>
        <taxon>Vertebrata</taxon>
        <taxon>Euteleostomi</taxon>
        <taxon>Actinopterygii</taxon>
        <taxon>Neopterygii</taxon>
        <taxon>Teleostei</taxon>
        <taxon>Ostariophysi</taxon>
        <taxon>Cypriniformes</taxon>
        <taxon>Nemacheilidae</taxon>
        <taxon>Triplophysa</taxon>
    </lineage>
</organism>
<dbReference type="Pfam" id="PF03607">
    <property type="entry name" value="DCX"/>
    <property type="match status" value="2"/>
</dbReference>
<feature type="compositionally biased region" description="Acidic residues" evidence="6">
    <location>
        <begin position="1573"/>
        <end position="1586"/>
    </location>
</feature>
<feature type="compositionally biased region" description="Acidic residues" evidence="6">
    <location>
        <begin position="1160"/>
        <end position="1176"/>
    </location>
</feature>
<feature type="region of interest" description="Disordered" evidence="6">
    <location>
        <begin position="816"/>
        <end position="859"/>
    </location>
</feature>
<keyword evidence="4" id="KW-0677">Repeat</keyword>
<feature type="compositionally biased region" description="Polar residues" evidence="6">
    <location>
        <begin position="1004"/>
        <end position="1015"/>
    </location>
</feature>
<evidence type="ECO:0000256" key="4">
    <source>
        <dbReference type="ARBA" id="ARBA00022737"/>
    </source>
</evidence>
<feature type="domain" description="Doublecortin" evidence="7">
    <location>
        <begin position="32"/>
        <end position="114"/>
    </location>
</feature>
<feature type="compositionally biased region" description="Basic and acidic residues" evidence="6">
    <location>
        <begin position="1470"/>
        <end position="1488"/>
    </location>
</feature>
<feature type="compositionally biased region" description="Polar residues" evidence="6">
    <location>
        <begin position="837"/>
        <end position="852"/>
    </location>
</feature>
<keyword evidence="5" id="KW-0966">Cell projection</keyword>
<dbReference type="GO" id="GO:0035082">
    <property type="term" value="P:axoneme assembly"/>
    <property type="evidence" value="ECO:0007669"/>
    <property type="project" value="TreeGrafter"/>
</dbReference>
<feature type="compositionally biased region" description="Basic and acidic residues" evidence="6">
    <location>
        <begin position="1415"/>
        <end position="1426"/>
    </location>
</feature>
<feature type="compositionally biased region" description="Low complexity" evidence="6">
    <location>
        <begin position="637"/>
        <end position="651"/>
    </location>
</feature>
<evidence type="ECO:0000256" key="2">
    <source>
        <dbReference type="ARBA" id="ARBA00004496"/>
    </source>
</evidence>
<feature type="region of interest" description="Disordered" evidence="6">
    <location>
        <begin position="306"/>
        <end position="331"/>
    </location>
</feature>
<name>A0A9W7WWM0_TRIRA</name>
<feature type="compositionally biased region" description="Basic and acidic residues" evidence="6">
    <location>
        <begin position="521"/>
        <end position="535"/>
    </location>
</feature>
<comment type="subcellular location">
    <subcellularLocation>
        <location evidence="1">Cell projection</location>
    </subcellularLocation>
    <subcellularLocation>
        <location evidence="2">Cytoplasm</location>
    </subcellularLocation>
</comment>
<feature type="region of interest" description="Disordered" evidence="6">
    <location>
        <begin position="1334"/>
        <end position="1590"/>
    </location>
</feature>
<keyword evidence="3" id="KW-0963">Cytoplasm</keyword>